<evidence type="ECO:0000259" key="13">
    <source>
        <dbReference type="PROSITE" id="PS50885"/>
    </source>
</evidence>
<dbReference type="Pfam" id="PF02518">
    <property type="entry name" value="HATPase_c"/>
    <property type="match status" value="1"/>
</dbReference>
<dbReference type="SUPFAM" id="SSF55874">
    <property type="entry name" value="ATPase domain of HSP90 chaperone/DNA topoisomerase II/histidine kinase"/>
    <property type="match status" value="1"/>
</dbReference>
<dbReference type="SMART" id="SM00387">
    <property type="entry name" value="HATPase_c"/>
    <property type="match status" value="1"/>
</dbReference>
<evidence type="ECO:0000256" key="9">
    <source>
        <dbReference type="ARBA" id="ARBA00023012"/>
    </source>
</evidence>
<evidence type="ECO:0000256" key="1">
    <source>
        <dbReference type="ARBA" id="ARBA00000085"/>
    </source>
</evidence>
<keyword evidence="15" id="KW-1185">Reference proteome</keyword>
<keyword evidence="14" id="KW-0547">Nucleotide-binding</keyword>
<dbReference type="GO" id="GO:0005524">
    <property type="term" value="F:ATP binding"/>
    <property type="evidence" value="ECO:0007669"/>
    <property type="project" value="UniProtKB-KW"/>
</dbReference>
<feature type="transmembrane region" description="Helical" evidence="11">
    <location>
        <begin position="12"/>
        <end position="36"/>
    </location>
</feature>
<comment type="subcellular location">
    <subcellularLocation>
        <location evidence="2">Cell membrane</location>
    </subcellularLocation>
</comment>
<dbReference type="PROSITE" id="PS50109">
    <property type="entry name" value="HIS_KIN"/>
    <property type="match status" value="1"/>
</dbReference>
<gene>
    <name evidence="14" type="ORF">WDZ17_01085</name>
</gene>
<dbReference type="Gene3D" id="6.10.340.10">
    <property type="match status" value="1"/>
</dbReference>
<name>A0ABU8RFN9_9ACTN</name>
<keyword evidence="7" id="KW-0418">Kinase</keyword>
<dbReference type="CDD" id="cd00082">
    <property type="entry name" value="HisKA"/>
    <property type="match status" value="1"/>
</dbReference>
<dbReference type="EMBL" id="JBBIAA010000001">
    <property type="protein sequence ID" value="MEJ5943888.1"/>
    <property type="molecule type" value="Genomic_DNA"/>
</dbReference>
<keyword evidence="10 11" id="KW-0472">Membrane</keyword>
<evidence type="ECO:0000256" key="10">
    <source>
        <dbReference type="ARBA" id="ARBA00023136"/>
    </source>
</evidence>
<evidence type="ECO:0000256" key="7">
    <source>
        <dbReference type="ARBA" id="ARBA00022777"/>
    </source>
</evidence>
<organism evidence="14 15">
    <name type="scientific">Pseudokineococcus basanitobsidens</name>
    <dbReference type="NCBI Taxonomy" id="1926649"/>
    <lineage>
        <taxon>Bacteria</taxon>
        <taxon>Bacillati</taxon>
        <taxon>Actinomycetota</taxon>
        <taxon>Actinomycetes</taxon>
        <taxon>Kineosporiales</taxon>
        <taxon>Kineosporiaceae</taxon>
        <taxon>Pseudokineococcus</taxon>
    </lineage>
</organism>
<dbReference type="InterPro" id="IPR036890">
    <property type="entry name" value="HATPase_C_sf"/>
</dbReference>
<keyword evidence="9" id="KW-0902">Two-component regulatory system</keyword>
<dbReference type="InterPro" id="IPR005467">
    <property type="entry name" value="His_kinase_dom"/>
</dbReference>
<evidence type="ECO:0000259" key="12">
    <source>
        <dbReference type="PROSITE" id="PS50109"/>
    </source>
</evidence>
<evidence type="ECO:0000256" key="8">
    <source>
        <dbReference type="ARBA" id="ARBA00022989"/>
    </source>
</evidence>
<evidence type="ECO:0000256" key="3">
    <source>
        <dbReference type="ARBA" id="ARBA00012438"/>
    </source>
</evidence>
<dbReference type="Gene3D" id="1.10.287.130">
    <property type="match status" value="1"/>
</dbReference>
<dbReference type="Proteomes" id="UP001387100">
    <property type="component" value="Unassembled WGS sequence"/>
</dbReference>
<keyword evidence="5" id="KW-0808">Transferase</keyword>
<accession>A0ABU8RFN9</accession>
<dbReference type="RefSeq" id="WP_339573279.1">
    <property type="nucleotide sequence ID" value="NZ_JBBIAA010000001.1"/>
</dbReference>
<evidence type="ECO:0000256" key="11">
    <source>
        <dbReference type="SAM" id="Phobius"/>
    </source>
</evidence>
<keyword evidence="6 11" id="KW-0812">Transmembrane</keyword>
<evidence type="ECO:0000256" key="6">
    <source>
        <dbReference type="ARBA" id="ARBA00022692"/>
    </source>
</evidence>
<feature type="transmembrane region" description="Helical" evidence="11">
    <location>
        <begin position="168"/>
        <end position="188"/>
    </location>
</feature>
<dbReference type="InterPro" id="IPR003594">
    <property type="entry name" value="HATPase_dom"/>
</dbReference>
<dbReference type="EC" id="2.7.13.3" evidence="3"/>
<dbReference type="InterPro" id="IPR004358">
    <property type="entry name" value="Sig_transdc_His_kin-like_C"/>
</dbReference>
<sequence>MRPGAARSLRSRLSWAATLVVAAWAVALAVGAYLLLGAALESEADGALRARAQAVAATVTVGAGGAVDVAEGADDSALDVGTWIFGPGGTAVESPSGSTAALDARAARLAGTAAAAPQEEAVADAGLVDPTRLLALAVPAGPGGAGDGGPAVVVTSTSLAPYEQLRDLALVGSAVAALALVLVVHLVLRVTVQRALRPVQDMTEQAGRWSADDVTRRFGPAPRPAELAALAGVLDGVLDRLGAVLRHEQTFTAEVSHELRTPLARVRAQVDWLRAHPRTPGEVDEGLRAVDDAAADLEVTLATLLDTARAAGTTAAPGRTPVGPVLRELADDHGREGADVAVRVLPSGPGASDDPVAGVDAAVLRRLLSPLVDNAVRHAASAVVLSAAATASGVVVAVDDDGAGIPSHLREAVFAPGARGTPDDGHDGAGLGLALARRLARAAGGDVVAEDPPGGHLRVRLPAG</sequence>
<feature type="domain" description="HAMP" evidence="13">
    <location>
        <begin position="193"/>
        <end position="246"/>
    </location>
</feature>
<dbReference type="InterPro" id="IPR050428">
    <property type="entry name" value="TCS_sensor_his_kinase"/>
</dbReference>
<dbReference type="InterPro" id="IPR003661">
    <property type="entry name" value="HisK_dim/P_dom"/>
</dbReference>
<evidence type="ECO:0000313" key="14">
    <source>
        <dbReference type="EMBL" id="MEJ5943888.1"/>
    </source>
</evidence>
<evidence type="ECO:0000256" key="5">
    <source>
        <dbReference type="ARBA" id="ARBA00022679"/>
    </source>
</evidence>
<evidence type="ECO:0000313" key="15">
    <source>
        <dbReference type="Proteomes" id="UP001387100"/>
    </source>
</evidence>
<feature type="domain" description="Histidine kinase" evidence="12">
    <location>
        <begin position="254"/>
        <end position="464"/>
    </location>
</feature>
<comment type="catalytic activity">
    <reaction evidence="1">
        <text>ATP + protein L-histidine = ADP + protein N-phospho-L-histidine.</text>
        <dbReference type="EC" id="2.7.13.3"/>
    </reaction>
</comment>
<dbReference type="Gene3D" id="3.30.565.10">
    <property type="entry name" value="Histidine kinase-like ATPase, C-terminal domain"/>
    <property type="match status" value="1"/>
</dbReference>
<reference evidence="14 15" key="1">
    <citation type="journal article" date="2017" name="Int. J. Syst. Evol. Microbiol.">
        <title>Pseudokineococcus basanitobsidens sp. nov., isolated from volcanic rock.</title>
        <authorList>
            <person name="Lee D.W."/>
            <person name="Park M.Y."/>
            <person name="Kim J.J."/>
            <person name="Kim B.S."/>
        </authorList>
    </citation>
    <scope>NUCLEOTIDE SEQUENCE [LARGE SCALE GENOMIC DNA]</scope>
    <source>
        <strain evidence="14 15">DSM 103726</strain>
    </source>
</reference>
<proteinExistence type="predicted"/>
<evidence type="ECO:0000256" key="4">
    <source>
        <dbReference type="ARBA" id="ARBA00022553"/>
    </source>
</evidence>
<keyword evidence="8 11" id="KW-1133">Transmembrane helix</keyword>
<dbReference type="PANTHER" id="PTHR45436:SF5">
    <property type="entry name" value="SENSOR HISTIDINE KINASE TRCS"/>
    <property type="match status" value="1"/>
</dbReference>
<keyword evidence="4" id="KW-0597">Phosphoprotein</keyword>
<dbReference type="Pfam" id="PF00512">
    <property type="entry name" value="HisKA"/>
    <property type="match status" value="1"/>
</dbReference>
<comment type="caution">
    <text evidence="14">The sequence shown here is derived from an EMBL/GenBank/DDBJ whole genome shotgun (WGS) entry which is preliminary data.</text>
</comment>
<evidence type="ECO:0000256" key="2">
    <source>
        <dbReference type="ARBA" id="ARBA00004236"/>
    </source>
</evidence>
<protein>
    <recommendedName>
        <fullName evidence="3">histidine kinase</fullName>
        <ecNumber evidence="3">2.7.13.3</ecNumber>
    </recommendedName>
</protein>
<dbReference type="InterPro" id="IPR036097">
    <property type="entry name" value="HisK_dim/P_sf"/>
</dbReference>
<dbReference type="InterPro" id="IPR003660">
    <property type="entry name" value="HAMP_dom"/>
</dbReference>
<dbReference type="SMART" id="SM00388">
    <property type="entry name" value="HisKA"/>
    <property type="match status" value="1"/>
</dbReference>
<dbReference type="PROSITE" id="PS50885">
    <property type="entry name" value="HAMP"/>
    <property type="match status" value="1"/>
</dbReference>
<dbReference type="PRINTS" id="PR00344">
    <property type="entry name" value="BCTRLSENSOR"/>
</dbReference>
<dbReference type="SUPFAM" id="SSF47384">
    <property type="entry name" value="Homodimeric domain of signal transducing histidine kinase"/>
    <property type="match status" value="1"/>
</dbReference>
<keyword evidence="14" id="KW-0067">ATP-binding</keyword>
<dbReference type="PANTHER" id="PTHR45436">
    <property type="entry name" value="SENSOR HISTIDINE KINASE YKOH"/>
    <property type="match status" value="1"/>
</dbReference>